<accession>A0AAD8Y853</accession>
<dbReference type="Pfam" id="PF00890">
    <property type="entry name" value="FAD_binding_2"/>
    <property type="match status" value="1"/>
</dbReference>
<reference evidence="6" key="1">
    <citation type="submission" date="2023-06" db="EMBL/GenBank/DDBJ databases">
        <title>Survivors Of The Sea: Transcriptome response of Skeletonema marinoi to long-term dormancy.</title>
        <authorList>
            <person name="Pinder M.I.M."/>
            <person name="Kourtchenko O."/>
            <person name="Robertson E.K."/>
            <person name="Larsson T."/>
            <person name="Maumus F."/>
            <person name="Osuna-Cruz C.M."/>
            <person name="Vancaester E."/>
            <person name="Stenow R."/>
            <person name="Vandepoele K."/>
            <person name="Ploug H."/>
            <person name="Bruchert V."/>
            <person name="Godhe A."/>
            <person name="Topel M."/>
        </authorList>
    </citation>
    <scope>NUCLEOTIDE SEQUENCE</scope>
    <source>
        <strain evidence="6">R05AC</strain>
    </source>
</reference>
<protein>
    <submittedName>
        <fullName evidence="6">Fumarate reductase flavoprotein subunit</fullName>
        <ecNumber evidence="6">1.3.5.1</ecNumber>
    </submittedName>
</protein>
<evidence type="ECO:0000313" key="7">
    <source>
        <dbReference type="Proteomes" id="UP001224775"/>
    </source>
</evidence>
<organism evidence="6 7">
    <name type="scientific">Skeletonema marinoi</name>
    <dbReference type="NCBI Taxonomy" id="267567"/>
    <lineage>
        <taxon>Eukaryota</taxon>
        <taxon>Sar</taxon>
        <taxon>Stramenopiles</taxon>
        <taxon>Ochrophyta</taxon>
        <taxon>Bacillariophyta</taxon>
        <taxon>Coscinodiscophyceae</taxon>
        <taxon>Thalassiosirophycidae</taxon>
        <taxon>Thalassiosirales</taxon>
        <taxon>Skeletonemataceae</taxon>
        <taxon>Skeletonema</taxon>
        <taxon>Skeletonema marinoi-dohrnii complex</taxon>
    </lineage>
</organism>
<dbReference type="EMBL" id="JATAAI010000013">
    <property type="protein sequence ID" value="KAK1741257.1"/>
    <property type="molecule type" value="Genomic_DNA"/>
</dbReference>
<dbReference type="GO" id="GO:0010181">
    <property type="term" value="F:FMN binding"/>
    <property type="evidence" value="ECO:0007669"/>
    <property type="project" value="InterPro"/>
</dbReference>
<keyword evidence="2" id="KW-0285">Flavoprotein</keyword>
<dbReference type="InterPro" id="IPR050315">
    <property type="entry name" value="FAD-oxidoreductase_2"/>
</dbReference>
<dbReference type="Proteomes" id="UP001224775">
    <property type="component" value="Unassembled WGS sequence"/>
</dbReference>
<evidence type="ECO:0000259" key="5">
    <source>
        <dbReference type="Pfam" id="PF00890"/>
    </source>
</evidence>
<comment type="cofactor">
    <cofactor evidence="1">
        <name>FAD</name>
        <dbReference type="ChEBI" id="CHEBI:57692"/>
    </cofactor>
</comment>
<evidence type="ECO:0000256" key="3">
    <source>
        <dbReference type="ARBA" id="ARBA00022827"/>
    </source>
</evidence>
<dbReference type="AlphaFoldDB" id="A0AAD8Y853"/>
<keyword evidence="7" id="KW-1185">Reference proteome</keyword>
<dbReference type="InterPro" id="IPR036188">
    <property type="entry name" value="FAD/NAD-bd_sf"/>
</dbReference>
<evidence type="ECO:0000256" key="1">
    <source>
        <dbReference type="ARBA" id="ARBA00001974"/>
    </source>
</evidence>
<comment type="caution">
    <text evidence="6">The sequence shown here is derived from an EMBL/GenBank/DDBJ whole genome shotgun (WGS) entry which is preliminary data.</text>
</comment>
<evidence type="ECO:0000256" key="4">
    <source>
        <dbReference type="ARBA" id="ARBA00023002"/>
    </source>
</evidence>
<name>A0AAD8Y853_9STRA</name>
<dbReference type="NCBIfam" id="TIGR01813">
    <property type="entry name" value="flavo_cyto_c"/>
    <property type="match status" value="1"/>
</dbReference>
<dbReference type="EC" id="1.3.5.1" evidence="6"/>
<dbReference type="SUPFAM" id="SSF56425">
    <property type="entry name" value="Succinate dehydrogenase/fumarate reductase flavoprotein, catalytic domain"/>
    <property type="match status" value="1"/>
</dbReference>
<gene>
    <name evidence="6" type="ORF">QTG54_007735</name>
</gene>
<dbReference type="PANTHER" id="PTHR43400:SF7">
    <property type="entry name" value="FAD-DEPENDENT OXIDOREDUCTASE 2 FAD BINDING DOMAIN-CONTAINING PROTEIN"/>
    <property type="match status" value="1"/>
</dbReference>
<dbReference type="InterPro" id="IPR010960">
    <property type="entry name" value="Flavocytochrome_c"/>
</dbReference>
<dbReference type="Gene3D" id="3.50.50.60">
    <property type="entry name" value="FAD/NAD(P)-binding domain"/>
    <property type="match status" value="1"/>
</dbReference>
<dbReference type="GO" id="GO:0008177">
    <property type="term" value="F:succinate dehydrogenase (quinone) activity"/>
    <property type="evidence" value="ECO:0007669"/>
    <property type="project" value="UniProtKB-EC"/>
</dbReference>
<dbReference type="InterPro" id="IPR003953">
    <property type="entry name" value="FAD-dep_OxRdtase_2_FAD-bd"/>
</dbReference>
<evidence type="ECO:0000313" key="6">
    <source>
        <dbReference type="EMBL" id="KAK1741257.1"/>
    </source>
</evidence>
<evidence type="ECO:0000256" key="2">
    <source>
        <dbReference type="ARBA" id="ARBA00022630"/>
    </source>
</evidence>
<proteinExistence type="predicted"/>
<dbReference type="PANTHER" id="PTHR43400">
    <property type="entry name" value="FUMARATE REDUCTASE"/>
    <property type="match status" value="1"/>
</dbReference>
<sequence length="484" mass="52705">MSTNTNNETMQTVTRRVDAAVIGSGFAGLSAAYEAAKLGKRVLLIDKMPNPGGNSVMNAGQIAAVGSPNQEKAGIKDSVELMKQDMLDAGVSLNHPNLLEKMISQSWDTVKWTMTEFGIQYRDRLTQMGGHSVPRTLSTMNHSGRDIIDPMLSKIQYMPNVKLEMKTKFERFILEKNDENGQDEVAGIEVSHNGVTQDVICDKGVILASGGFSADIPFRKIQVPTFGEKVMSTNQPGATAEVIKESLKISALPVQLSHIQLGPWTSPDESGFGLAPFFCIGAGFPYGIIIDPDTSTRFVNELGNRYERSMAILKMCHPVVCMTDSEGAKHSLEKDLTKLEPTLKAHNSIEEVAEEYGMDPIVLRETIDKYNASVAMGEDEDFGKLLREDAAPLVKFPFYSVRLWPKVHHCMGGLHINSDAQVMHVDGYPIKGLFAAGEVTGGVHGGDRLGSCATLDCIAFGRIAGKNVATFNKKKEGDLHNVAT</sequence>
<keyword evidence="3" id="KW-0274">FAD</keyword>
<dbReference type="InterPro" id="IPR027477">
    <property type="entry name" value="Succ_DH/fumarate_Rdtase_cat_sf"/>
</dbReference>
<dbReference type="SUPFAM" id="SSF51905">
    <property type="entry name" value="FAD/NAD(P)-binding domain"/>
    <property type="match status" value="1"/>
</dbReference>
<keyword evidence="4 6" id="KW-0560">Oxidoreductase</keyword>
<feature type="domain" description="FAD-dependent oxidoreductase 2 FAD-binding" evidence="5">
    <location>
        <begin position="18"/>
        <end position="452"/>
    </location>
</feature>
<dbReference type="Gene3D" id="3.90.700.10">
    <property type="entry name" value="Succinate dehydrogenase/fumarate reductase flavoprotein, catalytic domain"/>
    <property type="match status" value="1"/>
</dbReference>